<dbReference type="Gene3D" id="3.90.420.10">
    <property type="entry name" value="Oxidoreductase, molybdopterin-binding domain"/>
    <property type="match status" value="1"/>
</dbReference>
<dbReference type="RefSeq" id="WP_013560852.1">
    <property type="nucleotide sequence ID" value="NC_014960.1"/>
</dbReference>
<dbReference type="PANTHER" id="PTHR43032">
    <property type="entry name" value="PROTEIN-METHIONINE-SULFOXIDE REDUCTASE"/>
    <property type="match status" value="1"/>
</dbReference>
<dbReference type="EMBL" id="AP012029">
    <property type="protein sequence ID" value="BAJ64497.1"/>
    <property type="molecule type" value="Genomic_DNA"/>
</dbReference>
<proteinExistence type="predicted"/>
<dbReference type="InterPro" id="IPR000572">
    <property type="entry name" value="OxRdtase_Mopterin-bd_dom"/>
</dbReference>
<dbReference type="Pfam" id="PF00174">
    <property type="entry name" value="Oxidored_molyb"/>
    <property type="match status" value="1"/>
</dbReference>
<organism evidence="2 3">
    <name type="scientific">Anaerolinea thermophila (strain DSM 14523 / JCM 11388 / NBRC 100420 / UNI-1)</name>
    <dbReference type="NCBI Taxonomy" id="926569"/>
    <lineage>
        <taxon>Bacteria</taxon>
        <taxon>Bacillati</taxon>
        <taxon>Chloroflexota</taxon>
        <taxon>Anaerolineae</taxon>
        <taxon>Anaerolineales</taxon>
        <taxon>Anaerolineaceae</taxon>
        <taxon>Anaerolinea</taxon>
    </lineage>
</organism>
<dbReference type="OrthoDB" id="9778777at2"/>
<sequence length="212" mass="24844">MFDQIRKRKQEEEAMRAAGRLPPGQALTQKFPVLHYGPVPTFNPETWDFRVWGEVEQPLRLTWEEFNQLPKTRVTMDLHCVTKWSKFDTVWEGVSVRTLIELGLVRLKPTARFVMQHAEYGFTANLPLEVVLQENFLLATHYDGKPLDPEHGYPLRGVIGFIPDRPDLKTPYLWKGAKWLRGLEFMAQDRPGFWEMAGYHNDADVWKEERYG</sequence>
<dbReference type="eggNOG" id="COG2041">
    <property type="taxonomic scope" value="Bacteria"/>
</dbReference>
<name>E8MZE9_ANATU</name>
<evidence type="ECO:0000313" key="3">
    <source>
        <dbReference type="Proteomes" id="UP000008922"/>
    </source>
</evidence>
<dbReference type="InterPro" id="IPR036374">
    <property type="entry name" value="OxRdtase_Mopterin-bd_sf"/>
</dbReference>
<evidence type="ECO:0000313" key="2">
    <source>
        <dbReference type="EMBL" id="BAJ64497.1"/>
    </source>
</evidence>
<dbReference type="Proteomes" id="UP000008922">
    <property type="component" value="Chromosome"/>
</dbReference>
<reference evidence="2 3" key="1">
    <citation type="submission" date="2010-12" db="EMBL/GenBank/DDBJ databases">
        <title>Whole genome sequence of Anaerolinea thermophila UNI-1.</title>
        <authorList>
            <person name="Narita-Yamada S."/>
            <person name="Kishi E."/>
            <person name="Watanabe Y."/>
            <person name="Takasaki K."/>
            <person name="Ankai A."/>
            <person name="Oguchi A."/>
            <person name="Fukui S."/>
            <person name="Takahashi M."/>
            <person name="Yashiro I."/>
            <person name="Hosoyama A."/>
            <person name="Sekiguchi Y."/>
            <person name="Hanada S."/>
            <person name="Fujita N."/>
        </authorList>
    </citation>
    <scope>NUCLEOTIDE SEQUENCE [LARGE SCALE GENOMIC DNA]</scope>
    <source>
        <strain evidence="3">DSM 14523 / JCM 11388 / NBRC 100420 / UNI-1</strain>
    </source>
</reference>
<evidence type="ECO:0000259" key="1">
    <source>
        <dbReference type="Pfam" id="PF00174"/>
    </source>
</evidence>
<dbReference type="AlphaFoldDB" id="E8MZE9"/>
<dbReference type="SUPFAM" id="SSF56524">
    <property type="entry name" value="Oxidoreductase molybdopterin-binding domain"/>
    <property type="match status" value="1"/>
</dbReference>
<dbReference type="KEGG" id="atm:ANT_24710"/>
<accession>E8MZE9</accession>
<dbReference type="PANTHER" id="PTHR43032:SF4">
    <property type="entry name" value="OXIDOREDUCTASE MOLYBDOPTERIN-BINDING DOMAIN-CONTAINING PROTEIN"/>
    <property type="match status" value="1"/>
</dbReference>
<dbReference type="HOGENOM" id="CLU_094953_0_0_0"/>
<dbReference type="InParanoid" id="E8MZE9"/>
<protein>
    <recommendedName>
        <fullName evidence="1">Oxidoreductase molybdopterin-binding domain-containing protein</fullName>
    </recommendedName>
</protein>
<feature type="domain" description="Oxidoreductase molybdopterin-binding" evidence="1">
    <location>
        <begin position="37"/>
        <end position="194"/>
    </location>
</feature>
<keyword evidence="3" id="KW-1185">Reference proteome</keyword>
<gene>
    <name evidence="2" type="ordered locus">ANT_24710</name>
</gene>
<dbReference type="CDD" id="cd02109">
    <property type="entry name" value="arch_bact_SO_family_Moco"/>
    <property type="match status" value="1"/>
</dbReference>
<dbReference type="STRING" id="926569.ANT_24710"/>
<dbReference type="FunCoup" id="E8MZE9">
    <property type="interactions" value="61"/>
</dbReference>